<dbReference type="GeneID" id="40748841"/>
<protein>
    <submittedName>
        <fullName evidence="1">Uncharacterized protein</fullName>
    </submittedName>
</protein>
<dbReference type="HOGENOM" id="CLU_2941332_0_0_1"/>
<evidence type="ECO:0000313" key="2">
    <source>
        <dbReference type="Proteomes" id="UP000030706"/>
    </source>
</evidence>
<organism evidence="1 2">
    <name type="scientific">Aureobasidium pullulans EXF-150</name>
    <dbReference type="NCBI Taxonomy" id="1043002"/>
    <lineage>
        <taxon>Eukaryota</taxon>
        <taxon>Fungi</taxon>
        <taxon>Dikarya</taxon>
        <taxon>Ascomycota</taxon>
        <taxon>Pezizomycotina</taxon>
        <taxon>Dothideomycetes</taxon>
        <taxon>Dothideomycetidae</taxon>
        <taxon>Dothideales</taxon>
        <taxon>Saccotheciaceae</taxon>
        <taxon>Aureobasidium</taxon>
    </lineage>
</organism>
<reference evidence="1 2" key="1">
    <citation type="journal article" date="2014" name="BMC Genomics">
        <title>Genome sequencing of four Aureobasidium pullulans varieties: biotechnological potential, stress tolerance, and description of new species.</title>
        <authorList>
            <person name="Gostin Ar C."/>
            <person name="Ohm R.A."/>
            <person name="Kogej T."/>
            <person name="Sonjak S."/>
            <person name="Turk M."/>
            <person name="Zajc J."/>
            <person name="Zalar P."/>
            <person name="Grube M."/>
            <person name="Sun H."/>
            <person name="Han J."/>
            <person name="Sharma A."/>
            <person name="Chiniquy J."/>
            <person name="Ngan C.Y."/>
            <person name="Lipzen A."/>
            <person name="Barry K."/>
            <person name="Grigoriev I.V."/>
            <person name="Gunde-Cimerman N."/>
        </authorList>
    </citation>
    <scope>NUCLEOTIDE SEQUENCE [LARGE SCALE GENOMIC DNA]</scope>
    <source>
        <strain evidence="1 2">EXF-150</strain>
    </source>
</reference>
<proteinExistence type="predicted"/>
<dbReference type="RefSeq" id="XP_029755149.1">
    <property type="nucleotide sequence ID" value="XM_029906535.1"/>
</dbReference>
<dbReference type="AlphaFoldDB" id="A0A074XA66"/>
<keyword evidence="2" id="KW-1185">Reference proteome</keyword>
<sequence>MVLGDDVNGCYNYASPSTGLPGNICRCPDGFSKTQPGETCWRNDNDPECSNPLVEIACIS</sequence>
<evidence type="ECO:0000313" key="1">
    <source>
        <dbReference type="EMBL" id="KEQ78962.1"/>
    </source>
</evidence>
<dbReference type="EMBL" id="KL585011">
    <property type="protein sequence ID" value="KEQ78962.1"/>
    <property type="molecule type" value="Genomic_DNA"/>
</dbReference>
<name>A0A074XA66_AURPU</name>
<gene>
    <name evidence="1" type="ORF">M438DRAFT_350034</name>
</gene>
<dbReference type="Proteomes" id="UP000030706">
    <property type="component" value="Unassembled WGS sequence"/>
</dbReference>
<accession>A0A074XA66</accession>